<dbReference type="GO" id="GO:0016799">
    <property type="term" value="F:hydrolase activity, hydrolyzing N-glycosyl compounds"/>
    <property type="evidence" value="ECO:0007669"/>
    <property type="project" value="TreeGrafter"/>
</dbReference>
<name>A0A367JLL6_RHIAZ</name>
<evidence type="ECO:0008006" key="3">
    <source>
        <dbReference type="Google" id="ProtNLM"/>
    </source>
</evidence>
<dbReference type="GO" id="GO:0009691">
    <property type="term" value="P:cytokinin biosynthetic process"/>
    <property type="evidence" value="ECO:0007669"/>
    <property type="project" value="InterPro"/>
</dbReference>
<evidence type="ECO:0000313" key="2">
    <source>
        <dbReference type="Proteomes" id="UP000252139"/>
    </source>
</evidence>
<dbReference type="Gene3D" id="3.40.50.450">
    <property type="match status" value="1"/>
</dbReference>
<evidence type="ECO:0000313" key="1">
    <source>
        <dbReference type="EMBL" id="RCH90759.1"/>
    </source>
</evidence>
<dbReference type="STRING" id="86630.A0A367JLL6"/>
<dbReference type="NCBIfam" id="TIGR00730">
    <property type="entry name" value="Rossman fold protein, TIGR00730 family"/>
    <property type="match status" value="1"/>
</dbReference>
<dbReference type="GO" id="GO:0005829">
    <property type="term" value="C:cytosol"/>
    <property type="evidence" value="ECO:0007669"/>
    <property type="project" value="TreeGrafter"/>
</dbReference>
<reference evidence="1 2" key="1">
    <citation type="journal article" date="2018" name="G3 (Bethesda)">
        <title>Phylogenetic and Phylogenomic Definition of Rhizopus Species.</title>
        <authorList>
            <person name="Gryganskyi A.P."/>
            <person name="Golan J."/>
            <person name="Dolatabadi S."/>
            <person name="Mondo S."/>
            <person name="Robb S."/>
            <person name="Idnurm A."/>
            <person name="Muszewska A."/>
            <person name="Steczkiewicz K."/>
            <person name="Masonjones S."/>
            <person name="Liao H.L."/>
            <person name="Gajdeczka M.T."/>
            <person name="Anike F."/>
            <person name="Vuek A."/>
            <person name="Anishchenko I.M."/>
            <person name="Voigt K."/>
            <person name="de Hoog G.S."/>
            <person name="Smith M.E."/>
            <person name="Heitman J."/>
            <person name="Vilgalys R."/>
            <person name="Stajich J.E."/>
        </authorList>
    </citation>
    <scope>NUCLEOTIDE SEQUENCE [LARGE SCALE GENOMIC DNA]</scope>
    <source>
        <strain evidence="1 2">CBS 357.93</strain>
    </source>
</reference>
<dbReference type="InterPro" id="IPR031100">
    <property type="entry name" value="LOG_fam"/>
</dbReference>
<dbReference type="PANTHER" id="PTHR31223">
    <property type="entry name" value="LOG FAMILY PROTEIN YJL055W"/>
    <property type="match status" value="1"/>
</dbReference>
<proteinExistence type="predicted"/>
<comment type="caution">
    <text evidence="1">The sequence shown here is derived from an EMBL/GenBank/DDBJ whole genome shotgun (WGS) entry which is preliminary data.</text>
</comment>
<keyword evidence="2" id="KW-1185">Reference proteome</keyword>
<dbReference type="EMBL" id="PJQL01001072">
    <property type="protein sequence ID" value="RCH90759.1"/>
    <property type="molecule type" value="Genomic_DNA"/>
</dbReference>
<accession>A0A367JLL6</accession>
<gene>
    <name evidence="1" type="ORF">CU097_011549</name>
</gene>
<sequence>MNNTLPKLTKASDKPVVIKSVCVFCASSMGADPIYAQEAEKLGKALAANNIRLVYGGGSVGLMGTVAKAVLDNGGQAIAVVPEPLYRHGSKQICEAIIVPDMHTRKQRMADESDAFVVLPGGYGTMEEMLEMITWSQLNIHAKPMVLVNIKNFFGHFLDWIKHTIEQQFISPSNRHIFVSCESSDQVIDELKNYKAPESRYALDWSKSGHNAHSKYSTFNPCEAKDQ</sequence>
<dbReference type="Proteomes" id="UP000252139">
    <property type="component" value="Unassembled WGS sequence"/>
</dbReference>
<dbReference type="SUPFAM" id="SSF102405">
    <property type="entry name" value="MCP/YpsA-like"/>
    <property type="match status" value="1"/>
</dbReference>
<protein>
    <recommendedName>
        <fullName evidence="3">Cytokinin riboside 5'-monophosphate phosphoribohydrolase</fullName>
    </recommendedName>
</protein>
<organism evidence="1 2">
    <name type="scientific">Rhizopus azygosporus</name>
    <name type="common">Rhizopus microsporus var. azygosporus</name>
    <dbReference type="NCBI Taxonomy" id="86630"/>
    <lineage>
        <taxon>Eukaryota</taxon>
        <taxon>Fungi</taxon>
        <taxon>Fungi incertae sedis</taxon>
        <taxon>Mucoromycota</taxon>
        <taxon>Mucoromycotina</taxon>
        <taxon>Mucoromycetes</taxon>
        <taxon>Mucorales</taxon>
        <taxon>Mucorineae</taxon>
        <taxon>Rhizopodaceae</taxon>
        <taxon>Rhizopus</taxon>
    </lineage>
</organism>
<dbReference type="PANTHER" id="PTHR31223:SF70">
    <property type="entry name" value="LOG FAMILY PROTEIN YJL055W"/>
    <property type="match status" value="1"/>
</dbReference>
<dbReference type="Pfam" id="PF03641">
    <property type="entry name" value="Lysine_decarbox"/>
    <property type="match status" value="1"/>
</dbReference>
<dbReference type="InterPro" id="IPR005269">
    <property type="entry name" value="LOG"/>
</dbReference>
<dbReference type="AlphaFoldDB" id="A0A367JLL6"/>
<dbReference type="OrthoDB" id="414463at2759"/>